<dbReference type="Pfam" id="PF03803">
    <property type="entry name" value="Scramblase"/>
    <property type="match status" value="1"/>
</dbReference>
<evidence type="ECO:0000256" key="1">
    <source>
        <dbReference type="ARBA" id="ARBA00005350"/>
    </source>
</evidence>
<reference evidence="3 4" key="1">
    <citation type="submission" date="2019-07" db="EMBL/GenBank/DDBJ databases">
        <title>Draft genome assembly of a fouling barnacle, Amphibalanus amphitrite (Darwin, 1854): The first reference genome for Thecostraca.</title>
        <authorList>
            <person name="Kim W."/>
        </authorList>
    </citation>
    <scope>NUCLEOTIDE SEQUENCE [LARGE SCALE GENOMIC DNA]</scope>
    <source>
        <strain evidence="3">SNU_AA5</strain>
        <tissue evidence="3">Soma without cirri and trophi</tissue>
    </source>
</reference>
<evidence type="ECO:0000256" key="2">
    <source>
        <dbReference type="RuleBase" id="RU363116"/>
    </source>
</evidence>
<comment type="function">
    <text evidence="2">May mediate accelerated ATP-independent bidirectional transbilayer migration of phospholipids upon binding calcium ions that results in a loss of phospholipid asymmetry in the plasma membrane.</text>
</comment>
<name>A0A6A4WJB4_AMPAM</name>
<comment type="caution">
    <text evidence="3">The sequence shown here is derived from an EMBL/GenBank/DDBJ whole genome shotgun (WGS) entry which is preliminary data.</text>
</comment>
<dbReference type="PANTHER" id="PTHR23248">
    <property type="entry name" value="PHOSPHOLIPID SCRAMBLASE-RELATED"/>
    <property type="match status" value="1"/>
</dbReference>
<dbReference type="OrthoDB" id="191150at2759"/>
<dbReference type="InterPro" id="IPR005552">
    <property type="entry name" value="Scramblase"/>
</dbReference>
<dbReference type="Proteomes" id="UP000440578">
    <property type="component" value="Unassembled WGS sequence"/>
</dbReference>
<dbReference type="PANTHER" id="PTHR23248:SF9">
    <property type="entry name" value="PHOSPHOLIPID SCRAMBLASE"/>
    <property type="match status" value="1"/>
</dbReference>
<comment type="similarity">
    <text evidence="1 2">Belongs to the phospholipid scramblase family.</text>
</comment>
<dbReference type="EMBL" id="VIIS01000685">
    <property type="protein sequence ID" value="KAF0306203.1"/>
    <property type="molecule type" value="Genomic_DNA"/>
</dbReference>
<dbReference type="GO" id="GO:0005886">
    <property type="term" value="C:plasma membrane"/>
    <property type="evidence" value="ECO:0007669"/>
    <property type="project" value="TreeGrafter"/>
</dbReference>
<keyword evidence="2" id="KW-0564">Palmitate</keyword>
<dbReference type="AlphaFoldDB" id="A0A6A4WJB4"/>
<keyword evidence="2" id="KW-0106">Calcium</keyword>
<gene>
    <name evidence="3" type="primary">PLSCR2_5</name>
    <name evidence="3" type="ORF">FJT64_022267</name>
</gene>
<dbReference type="InterPro" id="IPR025659">
    <property type="entry name" value="Tubby-like_C"/>
</dbReference>
<sequence length="226" mass="25045">MSDGFGRPPAAPPGLEPLVPLDRLLVKQQLELWEAVTGWETNNRYTVHTAEGAAPLFRAAERSSCWLRLCCGPLRALQLLVLDEQRREVLHLRRPLRCTGCCSPCCMQRLEVSAADGRPLGAVTEQRACLRPHLTLHRPDGELALTVRGPRCPLALCRDVKFTVESADGSQQLGTITKQWGGLARELLTDADTLELTFPVGLDAELKALLLGALFLVDYMYFESNR</sequence>
<proteinExistence type="inferred from homology"/>
<dbReference type="SUPFAM" id="SSF54518">
    <property type="entry name" value="Tubby C-terminal domain-like"/>
    <property type="match status" value="1"/>
</dbReference>
<organism evidence="3 4">
    <name type="scientific">Amphibalanus amphitrite</name>
    <name type="common">Striped barnacle</name>
    <name type="synonym">Balanus amphitrite</name>
    <dbReference type="NCBI Taxonomy" id="1232801"/>
    <lineage>
        <taxon>Eukaryota</taxon>
        <taxon>Metazoa</taxon>
        <taxon>Ecdysozoa</taxon>
        <taxon>Arthropoda</taxon>
        <taxon>Crustacea</taxon>
        <taxon>Multicrustacea</taxon>
        <taxon>Cirripedia</taxon>
        <taxon>Thoracica</taxon>
        <taxon>Thoracicalcarea</taxon>
        <taxon>Balanomorpha</taxon>
        <taxon>Balanoidea</taxon>
        <taxon>Balanidae</taxon>
        <taxon>Amphibalaninae</taxon>
        <taxon>Amphibalanus</taxon>
    </lineage>
</organism>
<evidence type="ECO:0000313" key="3">
    <source>
        <dbReference type="EMBL" id="KAF0306203.1"/>
    </source>
</evidence>
<dbReference type="GO" id="GO:0017128">
    <property type="term" value="F:phospholipid scramblase activity"/>
    <property type="evidence" value="ECO:0007669"/>
    <property type="project" value="InterPro"/>
</dbReference>
<keyword evidence="2" id="KW-0449">Lipoprotein</keyword>
<evidence type="ECO:0000313" key="4">
    <source>
        <dbReference type="Proteomes" id="UP000440578"/>
    </source>
</evidence>
<keyword evidence="4" id="KW-1185">Reference proteome</keyword>
<protein>
    <recommendedName>
        <fullName evidence="2">Phospholipid scramblase</fullName>
    </recommendedName>
</protein>
<accession>A0A6A4WJB4</accession>
<comment type="cofactor">
    <cofactor evidence="2">
        <name>Ca(2+)</name>
        <dbReference type="ChEBI" id="CHEBI:29108"/>
    </cofactor>
</comment>